<dbReference type="Pfam" id="PF08100">
    <property type="entry name" value="Dimerisation"/>
    <property type="match status" value="1"/>
</dbReference>
<feature type="domain" description="O-methyltransferase dimerisation" evidence="7">
    <location>
        <begin position="15"/>
        <end position="107"/>
    </location>
</feature>
<dbReference type="FunFam" id="1.10.10.10:FF:000357">
    <property type="entry name" value="Caffeic acid 3-O-methyltransferase"/>
    <property type="match status" value="1"/>
</dbReference>
<evidence type="ECO:0000313" key="8">
    <source>
        <dbReference type="EMBL" id="KAL3640804.1"/>
    </source>
</evidence>
<dbReference type="AlphaFoldDB" id="A0ABD3DI64"/>
<dbReference type="Gene3D" id="3.40.50.150">
    <property type="entry name" value="Vaccinia Virus protein VP39"/>
    <property type="match status" value="1"/>
</dbReference>
<dbReference type="GO" id="GO:0047763">
    <property type="term" value="F:caffeate O-methyltransferase activity"/>
    <property type="evidence" value="ECO:0007669"/>
    <property type="project" value="UniProtKB-EC"/>
</dbReference>
<comment type="caution">
    <text evidence="8">The sequence shown here is derived from an EMBL/GenBank/DDBJ whole genome shotgun (WGS) entry which is preliminary data.</text>
</comment>
<comment type="similarity">
    <text evidence="4">Belongs to the class I-like SAM-binding methyltransferase superfamily. Cation-independent O-methyltransferase family. COMT subfamily.</text>
</comment>
<evidence type="ECO:0000256" key="2">
    <source>
        <dbReference type="ARBA" id="ARBA00022679"/>
    </source>
</evidence>
<evidence type="ECO:0000259" key="7">
    <source>
        <dbReference type="Pfam" id="PF08100"/>
    </source>
</evidence>
<dbReference type="FunFam" id="3.40.50.150:FF:000061">
    <property type="entry name" value="Caffeic acid O-methyltransferase"/>
    <property type="match status" value="1"/>
</dbReference>
<evidence type="ECO:0000256" key="5">
    <source>
        <dbReference type="PIRSR" id="PIRSR005739-1"/>
    </source>
</evidence>
<dbReference type="PANTHER" id="PTHR11746">
    <property type="entry name" value="O-METHYLTRANSFERASE"/>
    <property type="match status" value="1"/>
</dbReference>
<dbReference type="SUPFAM" id="SSF53335">
    <property type="entry name" value="S-adenosyl-L-methionine-dependent methyltransferases"/>
    <property type="match status" value="1"/>
</dbReference>
<accession>A0ABD3DI64</accession>
<dbReference type="GO" id="GO:0009813">
    <property type="term" value="P:flavonoid biosynthetic process"/>
    <property type="evidence" value="ECO:0007669"/>
    <property type="project" value="UniProtKB-ARBA"/>
</dbReference>
<evidence type="ECO:0000256" key="4">
    <source>
        <dbReference type="ARBA" id="ARBA00034481"/>
    </source>
</evidence>
<dbReference type="SUPFAM" id="SSF46785">
    <property type="entry name" value="Winged helix' DNA-binding domain"/>
    <property type="match status" value="1"/>
</dbReference>
<dbReference type="GO" id="GO:0032259">
    <property type="term" value="P:methylation"/>
    <property type="evidence" value="ECO:0007669"/>
    <property type="project" value="UniProtKB-KW"/>
</dbReference>
<dbReference type="PIRSF" id="PIRSF005739">
    <property type="entry name" value="O-mtase"/>
    <property type="match status" value="1"/>
</dbReference>
<name>A0ABD3DI64_9LAMI</name>
<dbReference type="Gene3D" id="1.10.10.10">
    <property type="entry name" value="Winged helix-like DNA-binding domain superfamily/Winged helix DNA-binding domain"/>
    <property type="match status" value="1"/>
</dbReference>
<proteinExistence type="inferred from homology"/>
<evidence type="ECO:0000313" key="9">
    <source>
        <dbReference type="Proteomes" id="UP001632038"/>
    </source>
</evidence>
<protein>
    <submittedName>
        <fullName evidence="8">Caffeic acid 3-O-methyltransferase</fullName>
        <ecNumber evidence="8">2.1.1.68</ecNumber>
    </submittedName>
</protein>
<evidence type="ECO:0000256" key="3">
    <source>
        <dbReference type="ARBA" id="ARBA00022691"/>
    </source>
</evidence>
<reference evidence="9" key="1">
    <citation type="journal article" date="2024" name="IScience">
        <title>Strigolactones Initiate the Formation of Haustorium-like Structures in Castilleja.</title>
        <authorList>
            <person name="Buerger M."/>
            <person name="Peterson D."/>
            <person name="Chory J."/>
        </authorList>
    </citation>
    <scope>NUCLEOTIDE SEQUENCE [LARGE SCALE GENOMIC DNA]</scope>
</reference>
<dbReference type="InterPro" id="IPR036388">
    <property type="entry name" value="WH-like_DNA-bd_sf"/>
</dbReference>
<dbReference type="EC" id="2.1.1.68" evidence="8"/>
<evidence type="ECO:0000259" key="6">
    <source>
        <dbReference type="Pfam" id="PF00891"/>
    </source>
</evidence>
<dbReference type="EMBL" id="JAVIJP010000017">
    <property type="protein sequence ID" value="KAL3640804.1"/>
    <property type="molecule type" value="Genomic_DNA"/>
</dbReference>
<evidence type="ECO:0000256" key="1">
    <source>
        <dbReference type="ARBA" id="ARBA00022603"/>
    </source>
</evidence>
<sequence>MDCGSSEEAHLFATQLATAIVFPSALQSAIELDLLELIKKAGPGALVSPADLAAQIPTTNPEAPDMLDRILRLLASHSVLNCSLKTLPDGRVERLYSLAPVCEFLTKNDDGVSLAPLLLLYQDIVLKRSWDKLKDAVVEGGIPFNKAYGMSGFEYGAKDPSFSKTFNEAMFGHSTIVMKKILETYDGFKGLKSMVDVGGGIGGSINIIVSKYPSIKAINFDLPYVLQHAPSYPGVEHVSGDMFVSVPKADAIFMKWISHNWTDEHCLKLFKNCYEAIPENGKVIVVDFILPEEANNGLATQNIFQFDLAMLTHTPGGKQRTEREFQALAQGAGFTKFHKVCCAYNYWIMEFIK</sequence>
<keyword evidence="2 8" id="KW-0808">Transferase</keyword>
<dbReference type="InterPro" id="IPR016461">
    <property type="entry name" value="COMT-like"/>
</dbReference>
<dbReference type="InterPro" id="IPR012967">
    <property type="entry name" value="COMT_dimerisation"/>
</dbReference>
<keyword evidence="9" id="KW-1185">Reference proteome</keyword>
<dbReference type="InterPro" id="IPR001077">
    <property type="entry name" value="COMT_C"/>
</dbReference>
<keyword evidence="3" id="KW-0949">S-adenosyl-L-methionine</keyword>
<dbReference type="Proteomes" id="UP001632038">
    <property type="component" value="Unassembled WGS sequence"/>
</dbReference>
<dbReference type="Pfam" id="PF00891">
    <property type="entry name" value="Methyltransf_2"/>
    <property type="match status" value="1"/>
</dbReference>
<keyword evidence="1 8" id="KW-0489">Methyltransferase</keyword>
<feature type="domain" description="O-methyltransferase C-terminal" evidence="6">
    <location>
        <begin position="130"/>
        <end position="334"/>
    </location>
</feature>
<dbReference type="InterPro" id="IPR036390">
    <property type="entry name" value="WH_DNA-bd_sf"/>
</dbReference>
<dbReference type="PROSITE" id="PS51683">
    <property type="entry name" value="SAM_OMT_II"/>
    <property type="match status" value="1"/>
</dbReference>
<dbReference type="InterPro" id="IPR029063">
    <property type="entry name" value="SAM-dependent_MTases_sf"/>
</dbReference>
<organism evidence="8 9">
    <name type="scientific">Castilleja foliolosa</name>
    <dbReference type="NCBI Taxonomy" id="1961234"/>
    <lineage>
        <taxon>Eukaryota</taxon>
        <taxon>Viridiplantae</taxon>
        <taxon>Streptophyta</taxon>
        <taxon>Embryophyta</taxon>
        <taxon>Tracheophyta</taxon>
        <taxon>Spermatophyta</taxon>
        <taxon>Magnoliopsida</taxon>
        <taxon>eudicotyledons</taxon>
        <taxon>Gunneridae</taxon>
        <taxon>Pentapetalae</taxon>
        <taxon>asterids</taxon>
        <taxon>lamiids</taxon>
        <taxon>Lamiales</taxon>
        <taxon>Orobanchaceae</taxon>
        <taxon>Pedicularideae</taxon>
        <taxon>Castillejinae</taxon>
        <taxon>Castilleja</taxon>
    </lineage>
</organism>
<gene>
    <name evidence="8" type="primary">COMT1_8</name>
    <name evidence="8" type="ORF">CASFOL_015772</name>
</gene>
<dbReference type="GO" id="GO:0008757">
    <property type="term" value="F:S-adenosylmethionine-dependent methyltransferase activity"/>
    <property type="evidence" value="ECO:0007669"/>
    <property type="project" value="UniProtKB-ARBA"/>
</dbReference>
<feature type="active site" description="Proton acceptor" evidence="5">
    <location>
        <position position="259"/>
    </location>
</feature>